<reference evidence="2" key="1">
    <citation type="journal article" date="2013" name="Nature">
        <title>Draft genome of the wheat A-genome progenitor Triticum urartu.</title>
        <authorList>
            <person name="Ling H.Q."/>
            <person name="Zhao S."/>
            <person name="Liu D."/>
            <person name="Wang J."/>
            <person name="Sun H."/>
            <person name="Zhang C."/>
            <person name="Fan H."/>
            <person name="Li D."/>
            <person name="Dong L."/>
            <person name="Tao Y."/>
            <person name="Gao C."/>
            <person name="Wu H."/>
            <person name="Li Y."/>
            <person name="Cui Y."/>
            <person name="Guo X."/>
            <person name="Zheng S."/>
            <person name="Wang B."/>
            <person name="Yu K."/>
            <person name="Liang Q."/>
            <person name="Yang W."/>
            <person name="Lou X."/>
            <person name="Chen J."/>
            <person name="Feng M."/>
            <person name="Jian J."/>
            <person name="Zhang X."/>
            <person name="Luo G."/>
            <person name="Jiang Y."/>
            <person name="Liu J."/>
            <person name="Wang Z."/>
            <person name="Sha Y."/>
            <person name="Zhang B."/>
            <person name="Wu H."/>
            <person name="Tang D."/>
            <person name="Shen Q."/>
            <person name="Xue P."/>
            <person name="Zou S."/>
            <person name="Wang X."/>
            <person name="Liu X."/>
            <person name="Wang F."/>
            <person name="Yang Y."/>
            <person name="An X."/>
            <person name="Dong Z."/>
            <person name="Zhang K."/>
            <person name="Zhang X."/>
            <person name="Luo M.C."/>
            <person name="Dvorak J."/>
            <person name="Tong Y."/>
            <person name="Wang J."/>
            <person name="Yang H."/>
            <person name="Li Z."/>
            <person name="Wang D."/>
            <person name="Zhang A."/>
            <person name="Wang J."/>
        </authorList>
    </citation>
    <scope>NUCLEOTIDE SEQUENCE</scope>
    <source>
        <strain evidence="2">cv. G1812</strain>
    </source>
</reference>
<protein>
    <submittedName>
        <fullName evidence="1">Uncharacterized protein</fullName>
    </submittedName>
</protein>
<evidence type="ECO:0000313" key="2">
    <source>
        <dbReference type="Proteomes" id="UP000015106"/>
    </source>
</evidence>
<name>A0A8R7R2X5_TRIUA</name>
<organism evidence="1 2">
    <name type="scientific">Triticum urartu</name>
    <name type="common">Red wild einkorn</name>
    <name type="synonym">Crithodium urartu</name>
    <dbReference type="NCBI Taxonomy" id="4572"/>
    <lineage>
        <taxon>Eukaryota</taxon>
        <taxon>Viridiplantae</taxon>
        <taxon>Streptophyta</taxon>
        <taxon>Embryophyta</taxon>
        <taxon>Tracheophyta</taxon>
        <taxon>Spermatophyta</taxon>
        <taxon>Magnoliopsida</taxon>
        <taxon>Liliopsida</taxon>
        <taxon>Poales</taxon>
        <taxon>Poaceae</taxon>
        <taxon>BOP clade</taxon>
        <taxon>Pooideae</taxon>
        <taxon>Triticodae</taxon>
        <taxon>Triticeae</taxon>
        <taxon>Triticinae</taxon>
        <taxon>Triticum</taxon>
    </lineage>
</organism>
<reference evidence="1" key="3">
    <citation type="submission" date="2022-06" db="UniProtKB">
        <authorList>
            <consortium name="EnsemblPlants"/>
        </authorList>
    </citation>
    <scope>IDENTIFICATION</scope>
</reference>
<accession>A0A8R7R2X5</accession>
<sequence length="39" mass="4417">MSTMAASFRLLSLNKSTCSDLYLRSTYLAMAHDSEKMNK</sequence>
<proteinExistence type="predicted"/>
<keyword evidence="2" id="KW-1185">Reference proteome</keyword>
<dbReference type="Gramene" id="TuG1812G0700002028.01.T01">
    <property type="protein sequence ID" value="TuG1812G0700002028.01.T01.cds241940"/>
    <property type="gene ID" value="TuG1812G0700002028.01"/>
</dbReference>
<evidence type="ECO:0000313" key="1">
    <source>
        <dbReference type="EnsemblPlants" id="TuG1812G0700002028.01.T01.cds241940"/>
    </source>
</evidence>
<dbReference type="Proteomes" id="UP000015106">
    <property type="component" value="Chromosome 7"/>
</dbReference>
<dbReference type="AlphaFoldDB" id="A0A8R7R2X5"/>
<reference evidence="1" key="2">
    <citation type="submission" date="2018-03" db="EMBL/GenBank/DDBJ databases">
        <title>The Triticum urartu genome reveals the dynamic nature of wheat genome evolution.</title>
        <authorList>
            <person name="Ling H."/>
            <person name="Ma B."/>
            <person name="Shi X."/>
            <person name="Liu H."/>
            <person name="Dong L."/>
            <person name="Sun H."/>
            <person name="Cao Y."/>
            <person name="Gao Q."/>
            <person name="Zheng S."/>
            <person name="Li Y."/>
            <person name="Yu Y."/>
            <person name="Du H."/>
            <person name="Qi M."/>
            <person name="Li Y."/>
            <person name="Yu H."/>
            <person name="Cui Y."/>
            <person name="Wang N."/>
            <person name="Chen C."/>
            <person name="Wu H."/>
            <person name="Zhao Y."/>
            <person name="Zhang J."/>
            <person name="Li Y."/>
            <person name="Zhou W."/>
            <person name="Zhang B."/>
            <person name="Hu W."/>
            <person name="Eijk M."/>
            <person name="Tang J."/>
            <person name="Witsenboer H."/>
            <person name="Zhao S."/>
            <person name="Li Z."/>
            <person name="Zhang A."/>
            <person name="Wang D."/>
            <person name="Liang C."/>
        </authorList>
    </citation>
    <scope>NUCLEOTIDE SEQUENCE [LARGE SCALE GENOMIC DNA]</scope>
    <source>
        <strain evidence="1">cv. G1812</strain>
    </source>
</reference>
<dbReference type="EnsemblPlants" id="TuG1812G0700002028.01.T01">
    <property type="protein sequence ID" value="TuG1812G0700002028.01.T01.cds241940"/>
    <property type="gene ID" value="TuG1812G0700002028.01"/>
</dbReference>